<sequence length="170" mass="18419">MISCCALLPSRLLLPTCARAAALARASPTPFLPSSTLIMPLLNTTATRSLGPPAAAPCHAVTCVTSSRSACLRVYAWMRFTHSPATWSQMRTQPVVAAEISMVALMCRAVMGNRWPESVSVGVSVPLRDLIRRRRFGYLLGCGIRRGGGCSVRDASNNGWRVRSVYTHDN</sequence>
<protein>
    <recommendedName>
        <fullName evidence="4">Secreted protein</fullName>
    </recommendedName>
</protein>
<comment type="caution">
    <text evidence="2">The sequence shown here is derived from an EMBL/GenBank/DDBJ whole genome shotgun (WGS) entry which is preliminary data.</text>
</comment>
<dbReference type="EMBL" id="MCFL01000021">
    <property type="protein sequence ID" value="ORZ35551.1"/>
    <property type="molecule type" value="Genomic_DNA"/>
</dbReference>
<name>A0A1Y2HP17_9FUNG</name>
<evidence type="ECO:0000313" key="3">
    <source>
        <dbReference type="Proteomes" id="UP000193411"/>
    </source>
</evidence>
<keyword evidence="1" id="KW-0732">Signal</keyword>
<dbReference type="AlphaFoldDB" id="A0A1Y2HP17"/>
<evidence type="ECO:0000256" key="1">
    <source>
        <dbReference type="SAM" id="SignalP"/>
    </source>
</evidence>
<organism evidence="2 3">
    <name type="scientific">Catenaria anguillulae PL171</name>
    <dbReference type="NCBI Taxonomy" id="765915"/>
    <lineage>
        <taxon>Eukaryota</taxon>
        <taxon>Fungi</taxon>
        <taxon>Fungi incertae sedis</taxon>
        <taxon>Blastocladiomycota</taxon>
        <taxon>Blastocladiomycetes</taxon>
        <taxon>Blastocladiales</taxon>
        <taxon>Catenariaceae</taxon>
        <taxon>Catenaria</taxon>
    </lineage>
</organism>
<keyword evidence="3" id="KW-1185">Reference proteome</keyword>
<evidence type="ECO:0000313" key="2">
    <source>
        <dbReference type="EMBL" id="ORZ35551.1"/>
    </source>
</evidence>
<reference evidence="2 3" key="1">
    <citation type="submission" date="2016-07" db="EMBL/GenBank/DDBJ databases">
        <title>Pervasive Adenine N6-methylation of Active Genes in Fungi.</title>
        <authorList>
            <consortium name="DOE Joint Genome Institute"/>
            <person name="Mondo S.J."/>
            <person name="Dannebaum R.O."/>
            <person name="Kuo R.C."/>
            <person name="Labutti K."/>
            <person name="Haridas S."/>
            <person name="Kuo A."/>
            <person name="Salamov A."/>
            <person name="Ahrendt S.R."/>
            <person name="Lipzen A."/>
            <person name="Sullivan W."/>
            <person name="Andreopoulos W.B."/>
            <person name="Clum A."/>
            <person name="Lindquist E."/>
            <person name="Daum C."/>
            <person name="Ramamoorthy G.K."/>
            <person name="Gryganskyi A."/>
            <person name="Culley D."/>
            <person name="Magnuson J.K."/>
            <person name="James T.Y."/>
            <person name="O'Malley M.A."/>
            <person name="Stajich J.E."/>
            <person name="Spatafora J.W."/>
            <person name="Visel A."/>
            <person name="Grigoriev I.V."/>
        </authorList>
    </citation>
    <scope>NUCLEOTIDE SEQUENCE [LARGE SCALE GENOMIC DNA]</scope>
    <source>
        <strain evidence="2 3">PL171</strain>
    </source>
</reference>
<feature type="chain" id="PRO_5012756591" description="Secreted protein" evidence="1">
    <location>
        <begin position="21"/>
        <end position="170"/>
    </location>
</feature>
<dbReference type="Proteomes" id="UP000193411">
    <property type="component" value="Unassembled WGS sequence"/>
</dbReference>
<evidence type="ECO:0008006" key="4">
    <source>
        <dbReference type="Google" id="ProtNLM"/>
    </source>
</evidence>
<accession>A0A1Y2HP17</accession>
<proteinExistence type="predicted"/>
<gene>
    <name evidence="2" type="ORF">BCR44DRAFT_1460917</name>
</gene>
<feature type="signal peptide" evidence="1">
    <location>
        <begin position="1"/>
        <end position="20"/>
    </location>
</feature>